<evidence type="ECO:0000256" key="3">
    <source>
        <dbReference type="SAM" id="Phobius"/>
    </source>
</evidence>
<evidence type="ECO:0000256" key="1">
    <source>
        <dbReference type="ARBA" id="ARBA00007677"/>
    </source>
</evidence>
<dbReference type="GO" id="GO:0016020">
    <property type="term" value="C:membrane"/>
    <property type="evidence" value="ECO:0007669"/>
    <property type="project" value="InterPro"/>
</dbReference>
<evidence type="ECO:0000313" key="4">
    <source>
        <dbReference type="EMBL" id="RCI04604.1"/>
    </source>
</evidence>
<keyword evidence="3" id="KW-1133">Transmembrane helix</keyword>
<keyword evidence="3" id="KW-0812">Transmembrane</keyword>
<feature type="transmembrane region" description="Helical" evidence="3">
    <location>
        <begin position="9"/>
        <end position="28"/>
    </location>
</feature>
<dbReference type="FunFam" id="3.90.550.10:FF:000051">
    <property type="entry name" value="Alpha-1,2-mannosyltransferase (Ktr4)"/>
    <property type="match status" value="1"/>
</dbReference>
<gene>
    <name evidence="4" type="primary">KRE2_3</name>
    <name evidence="4" type="ORF">CU098_006097</name>
</gene>
<dbReference type="AlphaFoldDB" id="A0A367KQW9"/>
<dbReference type="GO" id="GO:0000026">
    <property type="term" value="F:alpha-1,2-mannosyltransferase activity"/>
    <property type="evidence" value="ECO:0007669"/>
    <property type="project" value="TreeGrafter"/>
</dbReference>
<accession>A0A367KQW9</accession>
<dbReference type="OrthoDB" id="439943at2759"/>
<dbReference type="PANTHER" id="PTHR31121:SF6">
    <property type="entry name" value="ALPHA-1,2 MANNOSYLTRANSFERASE KTR1"/>
    <property type="match status" value="1"/>
</dbReference>
<organism evidence="4 5">
    <name type="scientific">Rhizopus stolonifer</name>
    <name type="common">Rhizopus nigricans</name>
    <dbReference type="NCBI Taxonomy" id="4846"/>
    <lineage>
        <taxon>Eukaryota</taxon>
        <taxon>Fungi</taxon>
        <taxon>Fungi incertae sedis</taxon>
        <taxon>Mucoromycota</taxon>
        <taxon>Mucoromycotina</taxon>
        <taxon>Mucoromycetes</taxon>
        <taxon>Mucorales</taxon>
        <taxon>Mucorineae</taxon>
        <taxon>Rhizopodaceae</taxon>
        <taxon>Rhizopus</taxon>
    </lineage>
</organism>
<dbReference type="InterPro" id="IPR002685">
    <property type="entry name" value="Glyco_trans_15"/>
</dbReference>
<dbReference type="GO" id="GO:0006487">
    <property type="term" value="P:protein N-linked glycosylation"/>
    <property type="evidence" value="ECO:0007669"/>
    <property type="project" value="TreeGrafter"/>
</dbReference>
<name>A0A367KQW9_RHIST</name>
<dbReference type="Pfam" id="PF01793">
    <property type="entry name" value="Glyco_transf_15"/>
    <property type="match status" value="1"/>
</dbReference>
<keyword evidence="4" id="KW-0328">Glycosyltransferase</keyword>
<dbReference type="InterPro" id="IPR029044">
    <property type="entry name" value="Nucleotide-diphossugar_trans"/>
</dbReference>
<proteinExistence type="inferred from homology"/>
<dbReference type="GO" id="GO:0000032">
    <property type="term" value="P:cell wall mannoprotein biosynthetic process"/>
    <property type="evidence" value="ECO:0007669"/>
    <property type="project" value="TreeGrafter"/>
</dbReference>
<keyword evidence="5" id="KW-1185">Reference proteome</keyword>
<comment type="caution">
    <text evidence="4">The sequence shown here is derived from an EMBL/GenBank/DDBJ whole genome shotgun (WGS) entry which is preliminary data.</text>
</comment>
<protein>
    <submittedName>
        <fullName evidence="4">Alpha 1,2-mannosyltransferase 2.4.1</fullName>
    </submittedName>
</protein>
<sequence>MMTKRRQTMGLQVLAIIAFVGLIGYLFLSDTPPNQKLLSDYWYDQANLTGFEPHSNQQMAALAAAAGVASKHDTAHVSVADPNRVKAAFVILARNSDLQGIRQSIRQMEDRFNRHFNYPYVFLNEEYFTDEFKRKTSDLTKAQTFYGKIDESMWGYPEYINQTYAAECRKAMEENKIIYGGSESYRHMCRFQSGFFFRHPLLDPYEYYWRVEPDVQYFCDVDYDVFQMMKDNKFKYGWTLSLTEYKETIPTLWKTTQKFIEKYPEYINHGEGSLLSWLTDDGYATYNGCHFWSNFEIGSLDFFRSEKYLKFFEFLDKEGGFFYERWGDAPVHSLAVAMMLKSSEVHFFNDIGYKHNPLMHCPIEPWHQKNCWCNEKDNFDWTDWSCATRYHKIRPDFAWTESVYKNKTDPYRITQK</sequence>
<comment type="similarity">
    <text evidence="1">Belongs to the glycosyltransferase 15 family.</text>
</comment>
<dbReference type="GO" id="GO:0005794">
    <property type="term" value="C:Golgi apparatus"/>
    <property type="evidence" value="ECO:0007669"/>
    <property type="project" value="TreeGrafter"/>
</dbReference>
<keyword evidence="3" id="KW-0472">Membrane</keyword>
<dbReference type="Proteomes" id="UP000253551">
    <property type="component" value="Unassembled WGS sequence"/>
</dbReference>
<dbReference type="EMBL" id="PJQM01000632">
    <property type="protein sequence ID" value="RCI04604.1"/>
    <property type="molecule type" value="Genomic_DNA"/>
</dbReference>
<keyword evidence="2 4" id="KW-0808">Transferase</keyword>
<dbReference type="Gene3D" id="3.90.550.10">
    <property type="entry name" value="Spore Coat Polysaccharide Biosynthesis Protein SpsA, Chain A"/>
    <property type="match status" value="1"/>
</dbReference>
<evidence type="ECO:0000313" key="5">
    <source>
        <dbReference type="Proteomes" id="UP000253551"/>
    </source>
</evidence>
<dbReference type="SUPFAM" id="SSF53448">
    <property type="entry name" value="Nucleotide-diphospho-sugar transferases"/>
    <property type="match status" value="1"/>
</dbReference>
<dbReference type="PANTHER" id="PTHR31121">
    <property type="entry name" value="ALPHA-1,2 MANNOSYLTRANSFERASE KTR1"/>
    <property type="match status" value="1"/>
</dbReference>
<reference evidence="4 5" key="1">
    <citation type="journal article" date="2018" name="G3 (Bethesda)">
        <title>Phylogenetic and Phylogenomic Definition of Rhizopus Species.</title>
        <authorList>
            <person name="Gryganskyi A.P."/>
            <person name="Golan J."/>
            <person name="Dolatabadi S."/>
            <person name="Mondo S."/>
            <person name="Robb S."/>
            <person name="Idnurm A."/>
            <person name="Muszewska A."/>
            <person name="Steczkiewicz K."/>
            <person name="Masonjones S."/>
            <person name="Liao H.L."/>
            <person name="Gajdeczka M.T."/>
            <person name="Anike F."/>
            <person name="Vuek A."/>
            <person name="Anishchenko I.M."/>
            <person name="Voigt K."/>
            <person name="de Hoog G.S."/>
            <person name="Smith M.E."/>
            <person name="Heitman J."/>
            <person name="Vilgalys R."/>
            <person name="Stajich J.E."/>
        </authorList>
    </citation>
    <scope>NUCLEOTIDE SEQUENCE [LARGE SCALE GENOMIC DNA]</scope>
    <source>
        <strain evidence="4 5">LSU 92-RS-03</strain>
    </source>
</reference>
<evidence type="ECO:0000256" key="2">
    <source>
        <dbReference type="ARBA" id="ARBA00022679"/>
    </source>
</evidence>